<name>A0A1E4RI22_9ASCO</name>
<sequence length="212" mass="24568">PQDRIFDYAGISVPCKVLGIVPDNVFKTTAENEKVMANNNHLASCIDHSKQHICSLGRKCHARTSLEPIENLHENVKYLKNPLFGIKYPYEPEFFRVEIDPSNGHPFNSRRAGLCPYCPNLVFHNLKNSNYSMHLAVYHGVYPDNYTTPNPYNFGNYYVKKNNKHRKTIPQARNRKCVICPCCHELIEAACTQKTVDKPLVNYLRHFRDHHR</sequence>
<evidence type="ECO:0000313" key="3">
    <source>
        <dbReference type="Proteomes" id="UP000095085"/>
    </source>
</evidence>
<keyword evidence="3" id="KW-1185">Reference proteome</keyword>
<gene>
    <name evidence="2" type="ORF">HYPBUDRAFT_94312</name>
</gene>
<dbReference type="Pfam" id="PF14616">
    <property type="entry name" value="Rua1_C"/>
    <property type="match status" value="1"/>
</dbReference>
<feature type="non-terminal residue" evidence="2">
    <location>
        <position position="212"/>
    </location>
</feature>
<protein>
    <recommendedName>
        <fullName evidence="1">Transcription regulator Rua1 C-terminal domain-containing protein</fullName>
    </recommendedName>
</protein>
<dbReference type="EMBL" id="KV454541">
    <property type="protein sequence ID" value="ODV66871.1"/>
    <property type="molecule type" value="Genomic_DNA"/>
</dbReference>
<organism evidence="2 3">
    <name type="scientific">Hyphopichia burtonii NRRL Y-1933</name>
    <dbReference type="NCBI Taxonomy" id="984485"/>
    <lineage>
        <taxon>Eukaryota</taxon>
        <taxon>Fungi</taxon>
        <taxon>Dikarya</taxon>
        <taxon>Ascomycota</taxon>
        <taxon>Saccharomycotina</taxon>
        <taxon>Pichiomycetes</taxon>
        <taxon>Debaryomycetaceae</taxon>
        <taxon>Hyphopichia</taxon>
    </lineage>
</organism>
<proteinExistence type="predicted"/>
<dbReference type="RefSeq" id="XP_020075938.1">
    <property type="nucleotide sequence ID" value="XM_020223923.1"/>
</dbReference>
<dbReference type="InterPro" id="IPR028012">
    <property type="entry name" value="Rua1_C"/>
</dbReference>
<dbReference type="GeneID" id="30998472"/>
<reference evidence="3" key="1">
    <citation type="submission" date="2016-05" db="EMBL/GenBank/DDBJ databases">
        <title>Comparative genomics of biotechnologically important yeasts.</title>
        <authorList>
            <consortium name="DOE Joint Genome Institute"/>
            <person name="Riley R."/>
            <person name="Haridas S."/>
            <person name="Wolfe K.H."/>
            <person name="Lopes M.R."/>
            <person name="Hittinger C.T."/>
            <person name="Goker M."/>
            <person name="Salamov A."/>
            <person name="Wisecaver J."/>
            <person name="Long T.M."/>
            <person name="Aerts A.L."/>
            <person name="Barry K."/>
            <person name="Choi C."/>
            <person name="Clum A."/>
            <person name="Coughlan A.Y."/>
            <person name="Deshpande S."/>
            <person name="Douglass A.P."/>
            <person name="Hanson S.J."/>
            <person name="Klenk H.-P."/>
            <person name="Labutti K."/>
            <person name="Lapidus A."/>
            <person name="Lindquist E."/>
            <person name="Lipzen A."/>
            <person name="Meier-Kolthoff J.P."/>
            <person name="Ohm R.A."/>
            <person name="Otillar R.P."/>
            <person name="Pangilinan J."/>
            <person name="Peng Y."/>
            <person name="Rokas A."/>
            <person name="Rosa C.A."/>
            <person name="Scheuner C."/>
            <person name="Sibirny A.A."/>
            <person name="Slot J.C."/>
            <person name="Stielow J.B."/>
            <person name="Sun H."/>
            <person name="Kurtzman C.P."/>
            <person name="Blackwell M."/>
            <person name="Grigoriev I.V."/>
            <person name="Jeffries T.W."/>
        </authorList>
    </citation>
    <scope>NUCLEOTIDE SEQUENCE [LARGE SCALE GENOMIC DNA]</scope>
    <source>
        <strain evidence="3">NRRL Y-1933</strain>
    </source>
</reference>
<feature type="non-terminal residue" evidence="2">
    <location>
        <position position="1"/>
    </location>
</feature>
<feature type="domain" description="Transcription regulator Rua1 C-terminal" evidence="1">
    <location>
        <begin position="87"/>
        <end position="211"/>
    </location>
</feature>
<evidence type="ECO:0000259" key="1">
    <source>
        <dbReference type="Pfam" id="PF14616"/>
    </source>
</evidence>
<accession>A0A1E4RI22</accession>
<dbReference type="OrthoDB" id="4096316at2759"/>
<dbReference type="Proteomes" id="UP000095085">
    <property type="component" value="Unassembled WGS sequence"/>
</dbReference>
<evidence type="ECO:0000313" key="2">
    <source>
        <dbReference type="EMBL" id="ODV66871.1"/>
    </source>
</evidence>
<dbReference type="AlphaFoldDB" id="A0A1E4RI22"/>